<name>A0AAJ7W255_CEPCN</name>
<reference evidence="3" key="1">
    <citation type="submission" date="2025-08" db="UniProtKB">
        <authorList>
            <consortium name="RefSeq"/>
        </authorList>
    </citation>
    <scope>IDENTIFICATION</scope>
</reference>
<evidence type="ECO:0000313" key="2">
    <source>
        <dbReference type="Proteomes" id="UP000694920"/>
    </source>
</evidence>
<proteinExistence type="predicted"/>
<dbReference type="GeneID" id="112494506"/>
<sequence>MEKKNTGASSSKERKQSTGEKIPSLDEKLDKIVEIVSDMRHNIVEKRDIKKLITEIVKEEIEEIKQEVIYWKDMELETLVRKTVSEEVNKIKKDLLNFVPQNIQVVQSQPKSYRQAAKSENIIIVKPVQEQGSETTKKQVKERIDIKSMHIGVTKVKKGRDGAVILGCSTRSEIQGLKNTNRQKKPKIRIIGIDAEEMEMNGSQMIETIKTQNDMNASHMKIIKKIRKTVRVGEQNDRRNTEGTVILEVDTETHKKIIEKRKLNLGWKKCPVQDFVSVKRCFKCWGYNHIAKYCKREEACQHCAGKHKGSECKETKKRCVNCMFKIQKYHVSISDEHDALDKECPTFKRMMEEERKRTEHLVDE</sequence>
<dbReference type="KEGG" id="ccin:112494506"/>
<evidence type="ECO:0000313" key="3">
    <source>
        <dbReference type="RefSeq" id="XP_024941765.1"/>
    </source>
</evidence>
<dbReference type="AlphaFoldDB" id="A0AAJ7W255"/>
<evidence type="ECO:0000256" key="1">
    <source>
        <dbReference type="SAM" id="MobiDB-lite"/>
    </source>
</evidence>
<accession>A0AAJ7W255</accession>
<keyword evidence="2" id="KW-1185">Reference proteome</keyword>
<feature type="region of interest" description="Disordered" evidence="1">
    <location>
        <begin position="1"/>
        <end position="23"/>
    </location>
</feature>
<gene>
    <name evidence="3" type="primary">LOC112494506</name>
</gene>
<protein>
    <submittedName>
        <fullName evidence="3">Uncharacterized protein LOC112494506</fullName>
    </submittedName>
</protein>
<dbReference type="RefSeq" id="XP_024941765.1">
    <property type="nucleotide sequence ID" value="XM_025085997.1"/>
</dbReference>
<organism evidence="2 3">
    <name type="scientific">Cephus cinctus</name>
    <name type="common">Wheat stem sawfly</name>
    <dbReference type="NCBI Taxonomy" id="211228"/>
    <lineage>
        <taxon>Eukaryota</taxon>
        <taxon>Metazoa</taxon>
        <taxon>Ecdysozoa</taxon>
        <taxon>Arthropoda</taxon>
        <taxon>Hexapoda</taxon>
        <taxon>Insecta</taxon>
        <taxon>Pterygota</taxon>
        <taxon>Neoptera</taxon>
        <taxon>Endopterygota</taxon>
        <taxon>Hymenoptera</taxon>
        <taxon>Cephoidea</taxon>
        <taxon>Cephidae</taxon>
        <taxon>Cephus</taxon>
    </lineage>
</organism>
<dbReference type="Proteomes" id="UP000694920">
    <property type="component" value="Unplaced"/>
</dbReference>